<keyword evidence="6 7" id="KW-0472">Membrane</keyword>
<dbReference type="Proteomes" id="UP000253090">
    <property type="component" value="Unassembled WGS sequence"/>
</dbReference>
<evidence type="ECO:0000259" key="8">
    <source>
        <dbReference type="PROSITE" id="PS50928"/>
    </source>
</evidence>
<dbReference type="AlphaFoldDB" id="A0A369BLR7"/>
<dbReference type="GO" id="GO:0055085">
    <property type="term" value="P:transmembrane transport"/>
    <property type="evidence" value="ECO:0007669"/>
    <property type="project" value="InterPro"/>
</dbReference>
<feature type="transmembrane region" description="Helical" evidence="7">
    <location>
        <begin position="270"/>
        <end position="291"/>
    </location>
</feature>
<keyword evidence="5 7" id="KW-1133">Transmembrane helix</keyword>
<dbReference type="InterPro" id="IPR050809">
    <property type="entry name" value="UgpAE/MalFG_permease"/>
</dbReference>
<comment type="similarity">
    <text evidence="7">Belongs to the binding-protein-dependent transport system permease family.</text>
</comment>
<evidence type="ECO:0000256" key="2">
    <source>
        <dbReference type="ARBA" id="ARBA00022448"/>
    </source>
</evidence>
<sequence>MSDHLIQTKYKLFFMVLPFMIFVFVFAYLPLWGWLYAFVDYRPGMSIFRMDFVGLKWFRMLVYSEQQVYEIIRVLKNTLGMSFLNLFFSFLPMAFAILLYEIRSNRMRRVVQTLTTIPHFISWVLVFSVVFSLLSVDSGVVNGLLVNLGVIEKPINFLASSEHIWIKMTMLDIWKGLGWGAILYLAAINGISQDLYEAARIDGAGRFRCIWHITVPGLLPTYFVLLLLAVANMINTGMDQYFVFSNAMNKSSIEVLDLYTYNIGLLKGNFSLATVISILKSFVSLTLLFSVNRLSKTLRGESIF</sequence>
<evidence type="ECO:0000313" key="10">
    <source>
        <dbReference type="Proteomes" id="UP000253090"/>
    </source>
</evidence>
<feature type="domain" description="ABC transmembrane type-1" evidence="8">
    <location>
        <begin position="75"/>
        <end position="291"/>
    </location>
</feature>
<dbReference type="PROSITE" id="PS50928">
    <property type="entry name" value="ABC_TM1"/>
    <property type="match status" value="1"/>
</dbReference>
<evidence type="ECO:0000256" key="1">
    <source>
        <dbReference type="ARBA" id="ARBA00004651"/>
    </source>
</evidence>
<keyword evidence="10" id="KW-1185">Reference proteome</keyword>
<evidence type="ECO:0000256" key="3">
    <source>
        <dbReference type="ARBA" id="ARBA00022475"/>
    </source>
</evidence>
<dbReference type="EMBL" id="QPJW01000002">
    <property type="protein sequence ID" value="RCX21568.1"/>
    <property type="molecule type" value="Genomic_DNA"/>
</dbReference>
<evidence type="ECO:0000256" key="5">
    <source>
        <dbReference type="ARBA" id="ARBA00022989"/>
    </source>
</evidence>
<gene>
    <name evidence="9" type="ORF">DFP94_102321</name>
</gene>
<dbReference type="PANTHER" id="PTHR43227:SF11">
    <property type="entry name" value="BLL4140 PROTEIN"/>
    <property type="match status" value="1"/>
</dbReference>
<evidence type="ECO:0000256" key="6">
    <source>
        <dbReference type="ARBA" id="ARBA00023136"/>
    </source>
</evidence>
<keyword evidence="3" id="KW-1003">Cell membrane</keyword>
<evidence type="ECO:0000256" key="4">
    <source>
        <dbReference type="ARBA" id="ARBA00022692"/>
    </source>
</evidence>
<evidence type="ECO:0000256" key="7">
    <source>
        <dbReference type="RuleBase" id="RU363032"/>
    </source>
</evidence>
<comment type="caution">
    <text evidence="9">The sequence shown here is derived from an EMBL/GenBank/DDBJ whole genome shotgun (WGS) entry which is preliminary data.</text>
</comment>
<dbReference type="InterPro" id="IPR000515">
    <property type="entry name" value="MetI-like"/>
</dbReference>
<dbReference type="InterPro" id="IPR035906">
    <property type="entry name" value="MetI-like_sf"/>
</dbReference>
<reference evidence="9 10" key="1">
    <citation type="submission" date="2018-07" db="EMBL/GenBank/DDBJ databases">
        <title>Genomic Encyclopedia of Type Strains, Phase III (KMG-III): the genomes of soil and plant-associated and newly described type strains.</title>
        <authorList>
            <person name="Whitman W."/>
        </authorList>
    </citation>
    <scope>NUCLEOTIDE SEQUENCE [LARGE SCALE GENOMIC DNA]</scope>
    <source>
        <strain evidence="9 10">CECT 8333</strain>
    </source>
</reference>
<feature type="transmembrane region" description="Helical" evidence="7">
    <location>
        <begin position="79"/>
        <end position="100"/>
    </location>
</feature>
<dbReference type="Gene3D" id="1.10.3720.10">
    <property type="entry name" value="MetI-like"/>
    <property type="match status" value="1"/>
</dbReference>
<dbReference type="Pfam" id="PF00528">
    <property type="entry name" value="BPD_transp_1"/>
    <property type="match status" value="1"/>
</dbReference>
<accession>A0A369BLR7</accession>
<comment type="subcellular location">
    <subcellularLocation>
        <location evidence="1 7">Cell membrane</location>
        <topology evidence="1 7">Multi-pass membrane protein</topology>
    </subcellularLocation>
</comment>
<dbReference type="SUPFAM" id="SSF161098">
    <property type="entry name" value="MetI-like"/>
    <property type="match status" value="1"/>
</dbReference>
<feature type="transmembrane region" description="Helical" evidence="7">
    <location>
        <begin position="164"/>
        <end position="188"/>
    </location>
</feature>
<organism evidence="9 10">
    <name type="scientific">Fontibacillus phaseoli</name>
    <dbReference type="NCBI Taxonomy" id="1416533"/>
    <lineage>
        <taxon>Bacteria</taxon>
        <taxon>Bacillati</taxon>
        <taxon>Bacillota</taxon>
        <taxon>Bacilli</taxon>
        <taxon>Bacillales</taxon>
        <taxon>Paenibacillaceae</taxon>
        <taxon>Fontibacillus</taxon>
    </lineage>
</organism>
<dbReference type="CDD" id="cd06261">
    <property type="entry name" value="TM_PBP2"/>
    <property type="match status" value="1"/>
</dbReference>
<dbReference type="GO" id="GO:0005886">
    <property type="term" value="C:plasma membrane"/>
    <property type="evidence" value="ECO:0007669"/>
    <property type="project" value="UniProtKB-SubCell"/>
</dbReference>
<evidence type="ECO:0000313" key="9">
    <source>
        <dbReference type="EMBL" id="RCX21568.1"/>
    </source>
</evidence>
<keyword evidence="2 7" id="KW-0813">Transport</keyword>
<feature type="transmembrane region" description="Helical" evidence="7">
    <location>
        <begin position="120"/>
        <end position="144"/>
    </location>
</feature>
<feature type="transmembrane region" description="Helical" evidence="7">
    <location>
        <begin position="12"/>
        <end position="35"/>
    </location>
</feature>
<feature type="transmembrane region" description="Helical" evidence="7">
    <location>
        <begin position="209"/>
        <end position="234"/>
    </location>
</feature>
<keyword evidence="4 7" id="KW-0812">Transmembrane</keyword>
<proteinExistence type="inferred from homology"/>
<protein>
    <submittedName>
        <fullName evidence="9">Carbohydrate ABC transporter membrane protein 1 (CUT1 family)</fullName>
    </submittedName>
</protein>
<name>A0A369BLR7_9BACL</name>
<dbReference type="PANTHER" id="PTHR43227">
    <property type="entry name" value="BLL4140 PROTEIN"/>
    <property type="match status" value="1"/>
</dbReference>